<reference evidence="2 3" key="1">
    <citation type="submission" date="2020-04" db="EMBL/GenBank/DDBJ databases">
        <authorList>
            <person name="De Canck E."/>
        </authorList>
    </citation>
    <scope>NUCLEOTIDE SEQUENCE [LARGE SCALE GENOMIC DNA]</scope>
    <source>
        <strain evidence="2 3">LMG 28614</strain>
    </source>
</reference>
<organism evidence="2 3">
    <name type="scientific">Paraburkholderia ultramafica</name>
    <dbReference type="NCBI Taxonomy" id="1544867"/>
    <lineage>
        <taxon>Bacteria</taxon>
        <taxon>Pseudomonadati</taxon>
        <taxon>Pseudomonadota</taxon>
        <taxon>Betaproteobacteria</taxon>
        <taxon>Burkholderiales</taxon>
        <taxon>Burkholderiaceae</taxon>
        <taxon>Paraburkholderia</taxon>
    </lineage>
</organism>
<dbReference type="Proteomes" id="UP000494365">
    <property type="component" value="Unassembled WGS sequence"/>
</dbReference>
<evidence type="ECO:0000313" key="2">
    <source>
        <dbReference type="EMBL" id="CAB3778745.1"/>
    </source>
</evidence>
<dbReference type="AlphaFoldDB" id="A0A6S7B1X2"/>
<sequence length="195" mass="21274">MPDFSVVASVSETLQTVLSKAVSKLDDPAPTAEIHDLQGNIPTTPARLTIFLFEVSEDPSARNKPRVREVSGPNVTLTKPPMALVLRYLITAWGGDRLTEHRLLARALQVLYDGAIVSGPDLQGVSLKNSTEVLKITLAPLTLEERTRVWFALARPYRLSLSYEVRVVNLDSETTESRRPVSSQHIGAGFGGVAS</sequence>
<keyword evidence="3" id="KW-1185">Reference proteome</keyword>
<evidence type="ECO:0000259" key="1">
    <source>
        <dbReference type="Pfam" id="PF14065"/>
    </source>
</evidence>
<gene>
    <name evidence="2" type="ORF">LMG28614_00712</name>
</gene>
<dbReference type="Pfam" id="PF14065">
    <property type="entry name" value="Pvc16_N"/>
    <property type="match status" value="1"/>
</dbReference>
<feature type="domain" description="Pvc16 N-terminal" evidence="1">
    <location>
        <begin position="10"/>
        <end position="183"/>
    </location>
</feature>
<dbReference type="EMBL" id="CADIKK010000002">
    <property type="protein sequence ID" value="CAB3778745.1"/>
    <property type="molecule type" value="Genomic_DNA"/>
</dbReference>
<dbReference type="InterPro" id="IPR025351">
    <property type="entry name" value="Pvc16_N"/>
</dbReference>
<evidence type="ECO:0000313" key="3">
    <source>
        <dbReference type="Proteomes" id="UP000494365"/>
    </source>
</evidence>
<accession>A0A6S7B1X2</accession>
<protein>
    <recommendedName>
        <fullName evidence="1">Pvc16 N-terminal domain-containing protein</fullName>
    </recommendedName>
</protein>
<name>A0A6S7B1X2_9BURK</name>
<proteinExistence type="predicted"/>